<dbReference type="SUPFAM" id="SSF48452">
    <property type="entry name" value="TPR-like"/>
    <property type="match status" value="1"/>
</dbReference>
<keyword evidence="10" id="KW-1185">Reference proteome</keyword>
<dbReference type="InterPro" id="IPR012944">
    <property type="entry name" value="SusD_RagB_dom"/>
</dbReference>
<reference evidence="9 10" key="1">
    <citation type="submission" date="2017-01" db="EMBL/GenBank/DDBJ databases">
        <title>A new Hymenobacter.</title>
        <authorList>
            <person name="Liang Y."/>
            <person name="Feng F."/>
        </authorList>
    </citation>
    <scope>NUCLEOTIDE SEQUENCE [LARGE SCALE GENOMIC DNA]</scope>
    <source>
        <strain evidence="9">MIMBbqt21</strain>
    </source>
</reference>
<proteinExistence type="inferred from homology"/>
<evidence type="ECO:0000256" key="1">
    <source>
        <dbReference type="ARBA" id="ARBA00004442"/>
    </source>
</evidence>
<sequence>MKRILLAATAALLLTGCEKEFLEKEPLSVVTPDNFYKTSNDAVRAINAAYKPLTLQGVGQFGLDRYGNYMSGDAQSANDDANWSQIQEFTVTSDNQNVRNSWNAFYQGIFRANLVLDRVPAIAMDEGLKQRILGEAAFLRAINYHYLVLLFGDVPLITKPQFEVKEFLVSRTPTQQVYQQIISDLKIAETSLPRTYAAADVGRATQGAAKAFLAKVYLYRKQWPEAAAKAKEVIDANTYSLFDRYFDNFELATENGKESIFEIQYASFLGGLGNATNNYDAPRGLGFTLDGGYGYGSPTKNFVNSFAPNDPRLSYSVFRAGDVFQSIAYNPAASPTGYSPRKYVVGKGANIGKSDDPKNFILMRYADLLLMYAEALNEAGKPSEAAAPVNQVRARADVKLAPLATTLSQSQMRQAIKDERRAELGLEGHRWFDLVRWGDAATYLKSIGKTGYRDGVSDRLPIPQAERDINPNLTQNNGY</sequence>
<evidence type="ECO:0000256" key="3">
    <source>
        <dbReference type="ARBA" id="ARBA00017922"/>
    </source>
</evidence>
<keyword evidence="5" id="KW-0472">Membrane</keyword>
<evidence type="ECO:0000256" key="5">
    <source>
        <dbReference type="ARBA" id="ARBA00023136"/>
    </source>
</evidence>
<accession>A0A243W5L1</accession>
<evidence type="ECO:0000259" key="8">
    <source>
        <dbReference type="Pfam" id="PF14322"/>
    </source>
</evidence>
<feature type="domain" description="RagB/SusD" evidence="7">
    <location>
        <begin position="295"/>
        <end position="479"/>
    </location>
</feature>
<dbReference type="Pfam" id="PF14322">
    <property type="entry name" value="SusD-like_3"/>
    <property type="match status" value="1"/>
</dbReference>
<evidence type="ECO:0000313" key="10">
    <source>
        <dbReference type="Proteomes" id="UP000194873"/>
    </source>
</evidence>
<dbReference type="Gene3D" id="1.25.40.390">
    <property type="match status" value="1"/>
</dbReference>
<dbReference type="Pfam" id="PF08139">
    <property type="entry name" value="LPAM_1"/>
    <property type="match status" value="1"/>
</dbReference>
<dbReference type="Pfam" id="PF07980">
    <property type="entry name" value="SusD_RagB"/>
    <property type="match status" value="1"/>
</dbReference>
<organism evidence="9 10">
    <name type="scientific">Hymenobacter crusticola</name>
    <dbReference type="NCBI Taxonomy" id="1770526"/>
    <lineage>
        <taxon>Bacteria</taxon>
        <taxon>Pseudomonadati</taxon>
        <taxon>Bacteroidota</taxon>
        <taxon>Cytophagia</taxon>
        <taxon>Cytophagales</taxon>
        <taxon>Hymenobacteraceae</taxon>
        <taxon>Hymenobacter</taxon>
    </lineage>
</organism>
<evidence type="ECO:0000259" key="7">
    <source>
        <dbReference type="Pfam" id="PF07980"/>
    </source>
</evidence>
<dbReference type="RefSeq" id="WP_179197878.1">
    <property type="nucleotide sequence ID" value="NZ_MTSE01000047.1"/>
</dbReference>
<dbReference type="InterPro" id="IPR033985">
    <property type="entry name" value="SusD-like_N"/>
</dbReference>
<dbReference type="AlphaFoldDB" id="A0A243W5L1"/>
<comment type="similarity">
    <text evidence="2">Belongs to the SusD family.</text>
</comment>
<comment type="caution">
    <text evidence="9">The sequence shown here is derived from an EMBL/GenBank/DDBJ whole genome shotgun (WGS) entry which is preliminary data.</text>
</comment>
<protein>
    <recommendedName>
        <fullName evidence="3">Type IV secretion system putative lipoprotein virB7</fullName>
    </recommendedName>
</protein>
<dbReference type="InterPro" id="IPR012640">
    <property type="entry name" value="Membr_lipoprot_lipid_attach_CS"/>
</dbReference>
<dbReference type="PROSITE" id="PS51257">
    <property type="entry name" value="PROKAR_LIPOPROTEIN"/>
    <property type="match status" value="1"/>
</dbReference>
<evidence type="ECO:0000256" key="4">
    <source>
        <dbReference type="ARBA" id="ARBA00022729"/>
    </source>
</evidence>
<dbReference type="Proteomes" id="UP000194873">
    <property type="component" value="Unassembled WGS sequence"/>
</dbReference>
<keyword evidence="4" id="KW-0732">Signal</keyword>
<dbReference type="CDD" id="cd08977">
    <property type="entry name" value="SusD"/>
    <property type="match status" value="1"/>
</dbReference>
<feature type="domain" description="SusD-like N-terminal" evidence="8">
    <location>
        <begin position="52"/>
        <end position="218"/>
    </location>
</feature>
<dbReference type="EMBL" id="MTSE01000047">
    <property type="protein sequence ID" value="OUJ68627.1"/>
    <property type="molecule type" value="Genomic_DNA"/>
</dbReference>
<dbReference type="InterPro" id="IPR011990">
    <property type="entry name" value="TPR-like_helical_dom_sf"/>
</dbReference>
<name>A0A243W5L1_9BACT</name>
<dbReference type="GO" id="GO:0009279">
    <property type="term" value="C:cell outer membrane"/>
    <property type="evidence" value="ECO:0007669"/>
    <property type="project" value="UniProtKB-SubCell"/>
</dbReference>
<gene>
    <name evidence="9" type="ORF">BXP70_27705</name>
</gene>
<evidence type="ECO:0000313" key="9">
    <source>
        <dbReference type="EMBL" id="OUJ68627.1"/>
    </source>
</evidence>
<evidence type="ECO:0000256" key="2">
    <source>
        <dbReference type="ARBA" id="ARBA00006275"/>
    </source>
</evidence>
<keyword evidence="6" id="KW-0998">Cell outer membrane</keyword>
<evidence type="ECO:0000256" key="6">
    <source>
        <dbReference type="ARBA" id="ARBA00023237"/>
    </source>
</evidence>
<comment type="subcellular location">
    <subcellularLocation>
        <location evidence="1">Cell outer membrane</location>
    </subcellularLocation>
</comment>